<name>A0AA43QPU6_9LECA</name>
<dbReference type="EMBL" id="JAPUFD010000012">
    <property type="protein sequence ID" value="MDI1490446.1"/>
    <property type="molecule type" value="Genomic_DNA"/>
</dbReference>
<dbReference type="PANTHER" id="PTHR43712">
    <property type="entry name" value="PUTATIVE (AFU_ORTHOLOGUE AFUA_4G14580)-RELATED"/>
    <property type="match status" value="1"/>
</dbReference>
<feature type="domain" description="O-methyltransferase dimerisation" evidence="1">
    <location>
        <begin position="91"/>
        <end position="155"/>
    </location>
</feature>
<dbReference type="InterPro" id="IPR036390">
    <property type="entry name" value="WH_DNA-bd_sf"/>
</dbReference>
<evidence type="ECO:0000313" key="2">
    <source>
        <dbReference type="EMBL" id="MDI1490446.1"/>
    </source>
</evidence>
<dbReference type="Proteomes" id="UP001161017">
    <property type="component" value="Unassembled WGS sequence"/>
</dbReference>
<organism evidence="2 3">
    <name type="scientific">Ramalina farinacea</name>
    <dbReference type="NCBI Taxonomy" id="258253"/>
    <lineage>
        <taxon>Eukaryota</taxon>
        <taxon>Fungi</taxon>
        <taxon>Dikarya</taxon>
        <taxon>Ascomycota</taxon>
        <taxon>Pezizomycotina</taxon>
        <taxon>Lecanoromycetes</taxon>
        <taxon>OSLEUM clade</taxon>
        <taxon>Lecanoromycetidae</taxon>
        <taxon>Lecanorales</taxon>
        <taxon>Lecanorineae</taxon>
        <taxon>Ramalinaceae</taxon>
        <taxon>Ramalina</taxon>
    </lineage>
</organism>
<proteinExistence type="predicted"/>
<dbReference type="AlphaFoldDB" id="A0AA43QPU6"/>
<keyword evidence="3" id="KW-1185">Reference proteome</keyword>
<dbReference type="Gene3D" id="1.10.10.10">
    <property type="entry name" value="Winged helix-like DNA-binding domain superfamily/Winged helix DNA-binding domain"/>
    <property type="match status" value="1"/>
</dbReference>
<protein>
    <recommendedName>
        <fullName evidence="1">O-methyltransferase dimerisation domain-containing protein</fullName>
    </recommendedName>
</protein>
<dbReference type="Pfam" id="PF08100">
    <property type="entry name" value="Dimerisation"/>
    <property type="match status" value="1"/>
</dbReference>
<dbReference type="InterPro" id="IPR036388">
    <property type="entry name" value="WH-like_DNA-bd_sf"/>
</dbReference>
<dbReference type="PANTHER" id="PTHR43712:SF12">
    <property type="entry name" value="STERIGMATOCYSTIN 8-O-METHYLTRANSFERASE"/>
    <property type="match status" value="1"/>
</dbReference>
<sequence length="201" mass="22343">MSFPSLKQRAADISENISILSDELALLGLPQPSFEHGLPDPLHGDAPDSSARSAREKLLQDLDELRALLTEPTLLLTPELVSNRNPLISVHSIIRLGIAEAFPAQGTTVHDLAQKTSLRESLVRRLLAHCATHHVYKQTTNDFYVHTAASRILAENGGMRQWVLIGAEELIPATLKVRNAHPWFNMALRTNTDRYLSFLTL</sequence>
<reference evidence="2" key="1">
    <citation type="journal article" date="2023" name="Genome Biol. Evol.">
        <title>First Whole Genome Sequence and Flow Cytometry Genome Size Data for the Lichen-Forming Fungus Ramalina farinacea (Ascomycota).</title>
        <authorList>
            <person name="Llewellyn T."/>
            <person name="Mian S."/>
            <person name="Hill R."/>
            <person name="Leitch I.J."/>
            <person name="Gaya E."/>
        </authorList>
    </citation>
    <scope>NUCLEOTIDE SEQUENCE</scope>
    <source>
        <strain evidence="2">LIQ254RAFAR</strain>
    </source>
</reference>
<evidence type="ECO:0000313" key="3">
    <source>
        <dbReference type="Proteomes" id="UP001161017"/>
    </source>
</evidence>
<evidence type="ECO:0000259" key="1">
    <source>
        <dbReference type="Pfam" id="PF08100"/>
    </source>
</evidence>
<accession>A0AA43QPU6</accession>
<dbReference type="SUPFAM" id="SSF46785">
    <property type="entry name" value="Winged helix' DNA-binding domain"/>
    <property type="match status" value="1"/>
</dbReference>
<gene>
    <name evidence="2" type="ORF">OHK93_001649</name>
</gene>
<dbReference type="InterPro" id="IPR012967">
    <property type="entry name" value="COMT_dimerisation"/>
</dbReference>
<dbReference type="GO" id="GO:0046983">
    <property type="term" value="F:protein dimerization activity"/>
    <property type="evidence" value="ECO:0007669"/>
    <property type="project" value="InterPro"/>
</dbReference>
<comment type="caution">
    <text evidence="2">The sequence shown here is derived from an EMBL/GenBank/DDBJ whole genome shotgun (WGS) entry which is preliminary data.</text>
</comment>